<evidence type="ECO:0000256" key="3">
    <source>
        <dbReference type="RuleBase" id="RU000363"/>
    </source>
</evidence>
<protein>
    <submittedName>
        <fullName evidence="5">Short-chain dehydrogenase</fullName>
    </submittedName>
</protein>
<dbReference type="CDD" id="cd05374">
    <property type="entry name" value="17beta-HSD-like_SDR_c"/>
    <property type="match status" value="1"/>
</dbReference>
<dbReference type="OrthoDB" id="1235794at2"/>
<dbReference type="NCBIfam" id="NF006114">
    <property type="entry name" value="PRK08263.1"/>
    <property type="match status" value="1"/>
</dbReference>
<dbReference type="PROSITE" id="PS00061">
    <property type="entry name" value="ADH_SHORT"/>
    <property type="match status" value="1"/>
</dbReference>
<reference evidence="5 6" key="1">
    <citation type="submission" date="2015-11" db="EMBL/GenBank/DDBJ databases">
        <title>Sequence of Pedobacter ginsenosidimutans.</title>
        <authorList>
            <person name="Carson E."/>
            <person name="Keyser V."/>
            <person name="Newman J."/>
            <person name="Miller J."/>
        </authorList>
    </citation>
    <scope>NUCLEOTIDE SEQUENCE [LARGE SCALE GENOMIC DNA]</scope>
    <source>
        <strain evidence="5 6">KACC 14530</strain>
    </source>
</reference>
<accession>A0A0T5VNV1</accession>
<dbReference type="SUPFAM" id="SSF51735">
    <property type="entry name" value="NAD(P)-binding Rossmann-fold domains"/>
    <property type="match status" value="1"/>
</dbReference>
<proteinExistence type="inferred from homology"/>
<dbReference type="RefSeq" id="WP_057933014.1">
    <property type="nucleotide sequence ID" value="NZ_LMZQ01000009.1"/>
</dbReference>
<dbReference type="InterPro" id="IPR002347">
    <property type="entry name" value="SDR_fam"/>
</dbReference>
<evidence type="ECO:0000313" key="5">
    <source>
        <dbReference type="EMBL" id="KRT15566.1"/>
    </source>
</evidence>
<dbReference type="SMART" id="SM00822">
    <property type="entry name" value="PKS_KR"/>
    <property type="match status" value="1"/>
</dbReference>
<dbReference type="GO" id="GO:0016491">
    <property type="term" value="F:oxidoreductase activity"/>
    <property type="evidence" value="ECO:0007669"/>
    <property type="project" value="UniProtKB-KW"/>
</dbReference>
<gene>
    <name evidence="5" type="ORF">ASU31_14550</name>
</gene>
<feature type="domain" description="Ketoreductase" evidence="4">
    <location>
        <begin position="3"/>
        <end position="185"/>
    </location>
</feature>
<comment type="caution">
    <text evidence="5">The sequence shown here is derived from an EMBL/GenBank/DDBJ whole genome shotgun (WGS) entry which is preliminary data.</text>
</comment>
<dbReference type="Pfam" id="PF00106">
    <property type="entry name" value="adh_short"/>
    <property type="match status" value="1"/>
</dbReference>
<dbReference type="STRING" id="687842.ASU31_14550"/>
<name>A0A0T5VNV1_9SPHI</name>
<dbReference type="PANTHER" id="PTHR43976">
    <property type="entry name" value="SHORT CHAIN DEHYDROGENASE"/>
    <property type="match status" value="1"/>
</dbReference>
<dbReference type="InterPro" id="IPR057326">
    <property type="entry name" value="KR_dom"/>
</dbReference>
<dbReference type="Gene3D" id="3.40.50.720">
    <property type="entry name" value="NAD(P)-binding Rossmann-like Domain"/>
    <property type="match status" value="1"/>
</dbReference>
<sequence>MAKTIFITGASRGLGRIWAEAFLKRGDQVVVAVRNPQALTELSKEYASTLLALTLDVTDKAACFEAVAKAKEHFGTIDVLINNAGYGHTGAIEELEEQEIRTQFDTNVYGLLWVTQAVIPVMREQKSGHIIQVSSALGLLAFPTLGLYSASKFAVEGISEALAAEVSGFGIKVSILEPNGFMTDFATTSGMQSKSLAFYDEVRDKLAAGNKAEDWGVPEATAAAVLKLVDAENPPLRLILGRVGIQWIKHVYGQRMQTWEEWQDVSAAAQGN</sequence>
<keyword evidence="2" id="KW-0560">Oxidoreductase</keyword>
<dbReference type="InterPro" id="IPR036291">
    <property type="entry name" value="NAD(P)-bd_dom_sf"/>
</dbReference>
<evidence type="ECO:0000313" key="6">
    <source>
        <dbReference type="Proteomes" id="UP000051950"/>
    </source>
</evidence>
<dbReference type="Proteomes" id="UP000051950">
    <property type="component" value="Unassembled WGS sequence"/>
</dbReference>
<dbReference type="PRINTS" id="PR00080">
    <property type="entry name" value="SDRFAMILY"/>
</dbReference>
<dbReference type="PRINTS" id="PR00081">
    <property type="entry name" value="GDHRDH"/>
</dbReference>
<dbReference type="InterPro" id="IPR051911">
    <property type="entry name" value="SDR_oxidoreductase"/>
</dbReference>
<dbReference type="InterPro" id="IPR020904">
    <property type="entry name" value="Sc_DH/Rdtase_CS"/>
</dbReference>
<evidence type="ECO:0000259" key="4">
    <source>
        <dbReference type="SMART" id="SM00822"/>
    </source>
</evidence>
<dbReference type="EMBL" id="LMZQ01000009">
    <property type="protein sequence ID" value="KRT15566.1"/>
    <property type="molecule type" value="Genomic_DNA"/>
</dbReference>
<keyword evidence="6" id="KW-1185">Reference proteome</keyword>
<comment type="similarity">
    <text evidence="1 3">Belongs to the short-chain dehydrogenases/reductases (SDR) family.</text>
</comment>
<organism evidence="5 6">
    <name type="scientific">Pedobacter ginsenosidimutans</name>
    <dbReference type="NCBI Taxonomy" id="687842"/>
    <lineage>
        <taxon>Bacteria</taxon>
        <taxon>Pseudomonadati</taxon>
        <taxon>Bacteroidota</taxon>
        <taxon>Sphingobacteriia</taxon>
        <taxon>Sphingobacteriales</taxon>
        <taxon>Sphingobacteriaceae</taxon>
        <taxon>Pedobacter</taxon>
    </lineage>
</organism>
<evidence type="ECO:0000256" key="2">
    <source>
        <dbReference type="ARBA" id="ARBA00023002"/>
    </source>
</evidence>
<dbReference type="AlphaFoldDB" id="A0A0T5VNV1"/>
<dbReference type="PANTHER" id="PTHR43976:SF16">
    <property type="entry name" value="SHORT-CHAIN DEHYDROGENASE_REDUCTASE FAMILY PROTEIN"/>
    <property type="match status" value="1"/>
</dbReference>
<evidence type="ECO:0000256" key="1">
    <source>
        <dbReference type="ARBA" id="ARBA00006484"/>
    </source>
</evidence>